<keyword evidence="2" id="KW-0472">Membrane</keyword>
<feature type="compositionally biased region" description="Low complexity" evidence="1">
    <location>
        <begin position="20"/>
        <end position="31"/>
    </location>
</feature>
<accession>A0ABQ4X321</accession>
<evidence type="ECO:0000313" key="3">
    <source>
        <dbReference type="EMBL" id="GJS59405.1"/>
    </source>
</evidence>
<proteinExistence type="predicted"/>
<keyword evidence="4" id="KW-1185">Reference proteome</keyword>
<gene>
    <name evidence="3" type="ORF">Tco_0654189</name>
</gene>
<reference evidence="3" key="2">
    <citation type="submission" date="2022-01" db="EMBL/GenBank/DDBJ databases">
        <authorList>
            <person name="Yamashiro T."/>
            <person name="Shiraishi A."/>
            <person name="Satake H."/>
            <person name="Nakayama K."/>
        </authorList>
    </citation>
    <scope>NUCLEOTIDE SEQUENCE</scope>
</reference>
<feature type="region of interest" description="Disordered" evidence="1">
    <location>
        <begin position="20"/>
        <end position="47"/>
    </location>
</feature>
<evidence type="ECO:0000256" key="2">
    <source>
        <dbReference type="SAM" id="Phobius"/>
    </source>
</evidence>
<name>A0ABQ4X321_9ASTR</name>
<evidence type="ECO:0000313" key="4">
    <source>
        <dbReference type="Proteomes" id="UP001151760"/>
    </source>
</evidence>
<protein>
    <submittedName>
        <fullName evidence="3">Uncharacterized protein</fullName>
    </submittedName>
</protein>
<dbReference type="Proteomes" id="UP001151760">
    <property type="component" value="Unassembled WGS sequence"/>
</dbReference>
<evidence type="ECO:0000256" key="1">
    <source>
        <dbReference type="SAM" id="MobiDB-lite"/>
    </source>
</evidence>
<sequence length="112" mass="12686">MDIDDTWAWVSQGPERQLDAAAGAHGAAEDAPIFDDDMPQVVPPPPRTQEKLKFMLKVARSIFRRHKIYWQSFNKISRYVMFLLHIHLTAVNVISAAVYKVTTASLIFENGS</sequence>
<organism evidence="3 4">
    <name type="scientific">Tanacetum coccineum</name>
    <dbReference type="NCBI Taxonomy" id="301880"/>
    <lineage>
        <taxon>Eukaryota</taxon>
        <taxon>Viridiplantae</taxon>
        <taxon>Streptophyta</taxon>
        <taxon>Embryophyta</taxon>
        <taxon>Tracheophyta</taxon>
        <taxon>Spermatophyta</taxon>
        <taxon>Magnoliopsida</taxon>
        <taxon>eudicotyledons</taxon>
        <taxon>Gunneridae</taxon>
        <taxon>Pentapetalae</taxon>
        <taxon>asterids</taxon>
        <taxon>campanulids</taxon>
        <taxon>Asterales</taxon>
        <taxon>Asteraceae</taxon>
        <taxon>Asteroideae</taxon>
        <taxon>Anthemideae</taxon>
        <taxon>Anthemidinae</taxon>
        <taxon>Tanacetum</taxon>
    </lineage>
</organism>
<dbReference type="EMBL" id="BQNB010009147">
    <property type="protein sequence ID" value="GJS59405.1"/>
    <property type="molecule type" value="Genomic_DNA"/>
</dbReference>
<keyword evidence="2" id="KW-1133">Transmembrane helix</keyword>
<keyword evidence="2" id="KW-0812">Transmembrane</keyword>
<feature type="transmembrane region" description="Helical" evidence="2">
    <location>
        <begin position="79"/>
        <end position="99"/>
    </location>
</feature>
<reference evidence="3" key="1">
    <citation type="journal article" date="2022" name="Int. J. Mol. Sci.">
        <title>Draft Genome of Tanacetum Coccineum: Genomic Comparison of Closely Related Tanacetum-Family Plants.</title>
        <authorList>
            <person name="Yamashiro T."/>
            <person name="Shiraishi A."/>
            <person name="Nakayama K."/>
            <person name="Satake H."/>
        </authorList>
    </citation>
    <scope>NUCLEOTIDE SEQUENCE</scope>
</reference>
<comment type="caution">
    <text evidence="3">The sequence shown here is derived from an EMBL/GenBank/DDBJ whole genome shotgun (WGS) entry which is preliminary data.</text>
</comment>